<protein>
    <submittedName>
        <fullName evidence="2">Uncharacterized protein</fullName>
    </submittedName>
</protein>
<gene>
    <name evidence="2" type="ORF">GAK33_03888</name>
</gene>
<reference evidence="3" key="1">
    <citation type="journal article" date="2020" name="MBio">
        <title>Horizontal gene transfer to a defensive symbiont with a reduced genome amongst a multipartite beetle microbiome.</title>
        <authorList>
            <person name="Waterworth S.C."/>
            <person name="Florez L.V."/>
            <person name="Rees E.R."/>
            <person name="Hertweck C."/>
            <person name="Kaltenpoth M."/>
            <person name="Kwan J.C."/>
        </authorList>
    </citation>
    <scope>NUCLEOTIDE SEQUENCE [LARGE SCALE GENOMIC DNA]</scope>
</reference>
<comment type="caution">
    <text evidence="2">The sequence shown here is derived from an EMBL/GenBank/DDBJ whole genome shotgun (WGS) entry which is preliminary data.</text>
</comment>
<feature type="region of interest" description="Disordered" evidence="1">
    <location>
        <begin position="1"/>
        <end position="48"/>
    </location>
</feature>
<dbReference type="AlphaFoldDB" id="A0A833UKP4"/>
<feature type="compositionally biased region" description="Polar residues" evidence="1">
    <location>
        <begin position="38"/>
        <end position="48"/>
    </location>
</feature>
<evidence type="ECO:0000256" key="1">
    <source>
        <dbReference type="SAM" id="MobiDB-lite"/>
    </source>
</evidence>
<proteinExistence type="predicted"/>
<accession>A0A833UKP4</accession>
<name>A0A833UKP4_BURL3</name>
<sequence>MNGHGNSAGITQEEEPRWDRGSVQDSYFVVSPPPAAATGSNTITRSPL</sequence>
<feature type="compositionally biased region" description="Polar residues" evidence="1">
    <location>
        <begin position="1"/>
        <end position="10"/>
    </location>
</feature>
<dbReference type="Proteomes" id="UP000467522">
    <property type="component" value="Unassembled WGS sequence"/>
</dbReference>
<organism evidence="2 3">
    <name type="scientific">Burkholderia lata (strain ATCC 17760 / DSM 23089 / LMG 22485 / NCIMB 9086 / R18194 / 383)</name>
    <dbReference type="NCBI Taxonomy" id="482957"/>
    <lineage>
        <taxon>Bacteria</taxon>
        <taxon>Pseudomonadati</taxon>
        <taxon>Pseudomonadota</taxon>
        <taxon>Betaproteobacteria</taxon>
        <taxon>Burkholderiales</taxon>
        <taxon>Burkholderiaceae</taxon>
        <taxon>Burkholderia</taxon>
        <taxon>Burkholderia cepacia complex</taxon>
    </lineage>
</organism>
<dbReference type="EMBL" id="WNDV01000012">
    <property type="protein sequence ID" value="KAF1036329.1"/>
    <property type="molecule type" value="Genomic_DNA"/>
</dbReference>
<evidence type="ECO:0000313" key="3">
    <source>
        <dbReference type="Proteomes" id="UP000467522"/>
    </source>
</evidence>
<evidence type="ECO:0000313" key="2">
    <source>
        <dbReference type="EMBL" id="KAF1036329.1"/>
    </source>
</evidence>